<dbReference type="RefSeq" id="WP_073020025.1">
    <property type="nucleotide sequence ID" value="NZ_FQXU01000007.1"/>
</dbReference>
<dbReference type="EMBL" id="FQXU01000007">
    <property type="protein sequence ID" value="SHI19081.1"/>
    <property type="molecule type" value="Genomic_DNA"/>
</dbReference>
<keyword evidence="1" id="KW-0472">Membrane</keyword>
<accession>A0A1M5Z4H7</accession>
<feature type="transmembrane region" description="Helical" evidence="1">
    <location>
        <begin position="6"/>
        <end position="26"/>
    </location>
</feature>
<evidence type="ECO:0000313" key="3">
    <source>
        <dbReference type="Proteomes" id="UP000184241"/>
    </source>
</evidence>
<gene>
    <name evidence="2" type="ORF">SAMN02745941_02580</name>
</gene>
<organism evidence="2 3">
    <name type="scientific">Clostridium intestinale DSM 6191</name>
    <dbReference type="NCBI Taxonomy" id="1121320"/>
    <lineage>
        <taxon>Bacteria</taxon>
        <taxon>Bacillati</taxon>
        <taxon>Bacillota</taxon>
        <taxon>Clostridia</taxon>
        <taxon>Eubacteriales</taxon>
        <taxon>Clostridiaceae</taxon>
        <taxon>Clostridium</taxon>
    </lineage>
</organism>
<protein>
    <recommendedName>
        <fullName evidence="4">DUF948 domain-containing protein</fullName>
    </recommendedName>
</protein>
<dbReference type="AlphaFoldDB" id="A0A1M5Z4H7"/>
<dbReference type="Proteomes" id="UP000184241">
    <property type="component" value="Unassembled WGS sequence"/>
</dbReference>
<evidence type="ECO:0008006" key="4">
    <source>
        <dbReference type="Google" id="ProtNLM"/>
    </source>
</evidence>
<keyword evidence="1" id="KW-0812">Transmembrane</keyword>
<evidence type="ECO:0000313" key="2">
    <source>
        <dbReference type="EMBL" id="SHI19081.1"/>
    </source>
</evidence>
<sequence>MYVDIRYIFWGIIGIALVITLGYLALTFKKLSSLLDNINSTLTSNKENINKTTTNIADITGNVKDISDAATDVTADVIVAKDSLINNMVIFKDILSIVLTTFKK</sequence>
<keyword evidence="1" id="KW-1133">Transmembrane helix</keyword>
<evidence type="ECO:0000256" key="1">
    <source>
        <dbReference type="SAM" id="Phobius"/>
    </source>
</evidence>
<reference evidence="2 3" key="1">
    <citation type="submission" date="2016-11" db="EMBL/GenBank/DDBJ databases">
        <authorList>
            <person name="Jaros S."/>
            <person name="Januszkiewicz K."/>
            <person name="Wedrychowicz H."/>
        </authorList>
    </citation>
    <scope>NUCLEOTIDE SEQUENCE [LARGE SCALE GENOMIC DNA]</scope>
    <source>
        <strain evidence="2 3">DSM 6191</strain>
    </source>
</reference>
<proteinExistence type="predicted"/>
<name>A0A1M5Z4H7_9CLOT</name>